<dbReference type="SMART" id="SM00257">
    <property type="entry name" value="LysM"/>
    <property type="match status" value="2"/>
</dbReference>
<feature type="compositionally biased region" description="Polar residues" evidence="1">
    <location>
        <begin position="45"/>
        <end position="60"/>
    </location>
</feature>
<comment type="caution">
    <text evidence="3">The sequence shown here is derived from an EMBL/GenBank/DDBJ whole genome shotgun (WGS) entry which is preliminary data.</text>
</comment>
<evidence type="ECO:0000313" key="3">
    <source>
        <dbReference type="EMBL" id="KYH28419.1"/>
    </source>
</evidence>
<dbReference type="Pfam" id="PF01476">
    <property type="entry name" value="LysM"/>
    <property type="match status" value="2"/>
</dbReference>
<dbReference type="PATRIC" id="fig|1121305.3.peg.1915"/>
<reference evidence="3 4" key="1">
    <citation type="submission" date="2016-02" db="EMBL/GenBank/DDBJ databases">
        <title>Genome sequence of Clostridium colicanis DSM 13634.</title>
        <authorList>
            <person name="Poehlein A."/>
            <person name="Daniel R."/>
        </authorList>
    </citation>
    <scope>NUCLEOTIDE SEQUENCE [LARGE SCALE GENOMIC DNA]</scope>
    <source>
        <strain evidence="3 4">DSM 13634</strain>
    </source>
</reference>
<evidence type="ECO:0000259" key="2">
    <source>
        <dbReference type="PROSITE" id="PS51782"/>
    </source>
</evidence>
<accession>A0A151ALA4</accession>
<dbReference type="GO" id="GO:0051301">
    <property type="term" value="P:cell division"/>
    <property type="evidence" value="ECO:0007669"/>
    <property type="project" value="UniProtKB-KW"/>
</dbReference>
<feature type="compositionally biased region" description="Low complexity" evidence="1">
    <location>
        <begin position="210"/>
        <end position="234"/>
    </location>
</feature>
<feature type="domain" description="LysM" evidence="2">
    <location>
        <begin position="94"/>
        <end position="144"/>
    </location>
</feature>
<dbReference type="STRING" id="1121305.CLCOL_19110"/>
<dbReference type="InterPro" id="IPR018392">
    <property type="entry name" value="LysM"/>
</dbReference>
<evidence type="ECO:0000256" key="1">
    <source>
        <dbReference type="SAM" id="MobiDB-lite"/>
    </source>
</evidence>
<evidence type="ECO:0000313" key="4">
    <source>
        <dbReference type="Proteomes" id="UP000075374"/>
    </source>
</evidence>
<dbReference type="Proteomes" id="UP000075374">
    <property type="component" value="Unassembled WGS sequence"/>
</dbReference>
<dbReference type="InterPro" id="IPR036779">
    <property type="entry name" value="LysM_dom_sf"/>
</dbReference>
<feature type="region of interest" description="Disordered" evidence="1">
    <location>
        <begin position="210"/>
        <end position="242"/>
    </location>
</feature>
<feature type="region of interest" description="Disordered" evidence="1">
    <location>
        <begin position="44"/>
        <end position="82"/>
    </location>
</feature>
<keyword evidence="3" id="KW-0131">Cell cycle</keyword>
<sequence>MNSKIKKTLIIISSSVVLFLTVFFMARSLNNLIDGSDKENVISVEDTSSSNKNDNNINTDTSEDTTSHNKQNNNVSLNIEESKTTNNNSVERYIDYTVQEGDTLFSIARKTMPWKGQEDAVKTLETINNIKNRELLTVGSKLMIPVNNIDTSNCTKYIVQKGDTLYTIAEEYLPNIEINSAVNLIMSKNNISNPSALSVGLEIYIPNSESSTVNSNSIDNNSSNNMENEANSPNTSEDKDTE</sequence>
<dbReference type="EMBL" id="LTBB01000010">
    <property type="protein sequence ID" value="KYH28419.1"/>
    <property type="molecule type" value="Genomic_DNA"/>
</dbReference>
<gene>
    <name evidence="3" type="primary">yneA_2</name>
    <name evidence="3" type="ORF">CLCOL_19110</name>
</gene>
<dbReference type="Gene3D" id="3.10.350.10">
    <property type="entry name" value="LysM domain"/>
    <property type="match status" value="2"/>
</dbReference>
<organism evidence="3 4">
    <name type="scientific">Clostridium colicanis DSM 13634</name>
    <dbReference type="NCBI Taxonomy" id="1121305"/>
    <lineage>
        <taxon>Bacteria</taxon>
        <taxon>Bacillati</taxon>
        <taxon>Bacillota</taxon>
        <taxon>Clostridia</taxon>
        <taxon>Eubacteriales</taxon>
        <taxon>Clostridiaceae</taxon>
        <taxon>Clostridium</taxon>
    </lineage>
</organism>
<dbReference type="CDD" id="cd00118">
    <property type="entry name" value="LysM"/>
    <property type="match status" value="2"/>
</dbReference>
<dbReference type="AlphaFoldDB" id="A0A151ALA4"/>
<keyword evidence="4" id="KW-1185">Reference proteome</keyword>
<keyword evidence="3" id="KW-0132">Cell division</keyword>
<name>A0A151ALA4_9CLOT</name>
<dbReference type="SUPFAM" id="SSF54106">
    <property type="entry name" value="LysM domain"/>
    <property type="match status" value="2"/>
</dbReference>
<protein>
    <submittedName>
        <fullName evidence="3">Cell division suppressor protein YneA</fullName>
    </submittedName>
</protein>
<proteinExistence type="predicted"/>
<dbReference type="RefSeq" id="WP_061858736.1">
    <property type="nucleotide sequence ID" value="NZ_LTBB01000010.1"/>
</dbReference>
<dbReference type="PROSITE" id="PS51782">
    <property type="entry name" value="LYSM"/>
    <property type="match status" value="2"/>
</dbReference>
<feature type="compositionally biased region" description="Polar residues" evidence="1">
    <location>
        <begin position="68"/>
        <end position="82"/>
    </location>
</feature>
<feature type="domain" description="LysM" evidence="2">
    <location>
        <begin position="155"/>
        <end position="205"/>
    </location>
</feature>